<organism evidence="2 3">
    <name type="scientific">Nepenthes gracilis</name>
    <name type="common">Slender pitcher plant</name>
    <dbReference type="NCBI Taxonomy" id="150966"/>
    <lineage>
        <taxon>Eukaryota</taxon>
        <taxon>Viridiplantae</taxon>
        <taxon>Streptophyta</taxon>
        <taxon>Embryophyta</taxon>
        <taxon>Tracheophyta</taxon>
        <taxon>Spermatophyta</taxon>
        <taxon>Magnoliopsida</taxon>
        <taxon>eudicotyledons</taxon>
        <taxon>Gunneridae</taxon>
        <taxon>Pentapetalae</taxon>
        <taxon>Caryophyllales</taxon>
        <taxon>Nepenthaceae</taxon>
        <taxon>Nepenthes</taxon>
    </lineage>
</organism>
<proteinExistence type="predicted"/>
<sequence>MKGSFPSLSRVPFRRSSSTAVWAESRAGRVASFWILPTRVIQCQQEEKDQEHHRRKQEEQPRRRQGSEEDRQCKETVKATSSIADLGLKHWMTEPYDINQEAAFVVFLTAAINRVAPDHGRGVMHRCKGNCCCLYTREGDGKRGKDTEFVRTEVDCVEKGQRERGGRRFNAKRTLKGRIPYGVTG</sequence>
<protein>
    <submittedName>
        <fullName evidence="2">Uncharacterized protein</fullName>
    </submittedName>
</protein>
<reference evidence="2" key="1">
    <citation type="submission" date="2023-05" db="EMBL/GenBank/DDBJ databases">
        <title>Nepenthes gracilis genome sequencing.</title>
        <authorList>
            <person name="Fukushima K."/>
        </authorList>
    </citation>
    <scope>NUCLEOTIDE SEQUENCE</scope>
    <source>
        <strain evidence="2">SING2019-196</strain>
    </source>
</reference>
<dbReference type="EMBL" id="BSYO01000003">
    <property type="protein sequence ID" value="GMH01581.1"/>
    <property type="molecule type" value="Genomic_DNA"/>
</dbReference>
<comment type="caution">
    <text evidence="2">The sequence shown here is derived from an EMBL/GenBank/DDBJ whole genome shotgun (WGS) entry which is preliminary data.</text>
</comment>
<dbReference type="AlphaFoldDB" id="A0AAD3RZG9"/>
<dbReference type="Proteomes" id="UP001279734">
    <property type="component" value="Unassembled WGS sequence"/>
</dbReference>
<feature type="region of interest" description="Disordered" evidence="1">
    <location>
        <begin position="45"/>
        <end position="76"/>
    </location>
</feature>
<evidence type="ECO:0000313" key="3">
    <source>
        <dbReference type="Proteomes" id="UP001279734"/>
    </source>
</evidence>
<evidence type="ECO:0000256" key="1">
    <source>
        <dbReference type="SAM" id="MobiDB-lite"/>
    </source>
</evidence>
<accession>A0AAD3RZG9</accession>
<name>A0AAD3RZG9_NEPGR</name>
<gene>
    <name evidence="2" type="ORF">Nepgr_003420</name>
</gene>
<evidence type="ECO:0000313" key="2">
    <source>
        <dbReference type="EMBL" id="GMH01581.1"/>
    </source>
</evidence>
<keyword evidence="3" id="KW-1185">Reference proteome</keyword>